<sequence>MNADSNKRPTADELCGIFKFWYSSINGNTKEVEVFGYKGKEIKEAFEEADKEIPNISISYEKNSDAVYTSRAFAFNNLLPEPVNKDYDSKLMGLEIPNSIQLKDIDNENTVDN</sequence>
<gene>
    <name evidence="1" type="ORF">CHRIB12_LOCUS1246</name>
</gene>
<proteinExistence type="predicted"/>
<name>A0A916DXB0_9GLOM</name>
<comment type="caution">
    <text evidence="1">The sequence shown here is derived from an EMBL/GenBank/DDBJ whole genome shotgun (WGS) entry which is preliminary data.</text>
</comment>
<accession>A0A916DXB0</accession>
<dbReference type="AlphaFoldDB" id="A0A916DXB0"/>
<evidence type="ECO:0000313" key="1">
    <source>
        <dbReference type="EMBL" id="CAB5306115.1"/>
    </source>
</evidence>
<organism evidence="1 2">
    <name type="scientific">Rhizophagus irregularis</name>
    <dbReference type="NCBI Taxonomy" id="588596"/>
    <lineage>
        <taxon>Eukaryota</taxon>
        <taxon>Fungi</taxon>
        <taxon>Fungi incertae sedis</taxon>
        <taxon>Mucoromycota</taxon>
        <taxon>Glomeromycotina</taxon>
        <taxon>Glomeromycetes</taxon>
        <taxon>Glomerales</taxon>
        <taxon>Glomeraceae</taxon>
        <taxon>Rhizophagus</taxon>
    </lineage>
</organism>
<dbReference type="Proteomes" id="UP000684084">
    <property type="component" value="Unassembled WGS sequence"/>
</dbReference>
<protein>
    <submittedName>
        <fullName evidence="1">Uncharacterized protein</fullName>
    </submittedName>
</protein>
<dbReference type="EMBL" id="CAGKOT010000001">
    <property type="protein sequence ID" value="CAB5306115.1"/>
    <property type="molecule type" value="Genomic_DNA"/>
</dbReference>
<dbReference type="OrthoDB" id="2309686at2759"/>
<evidence type="ECO:0000313" key="2">
    <source>
        <dbReference type="Proteomes" id="UP000684084"/>
    </source>
</evidence>
<reference evidence="1" key="1">
    <citation type="submission" date="2020-05" db="EMBL/GenBank/DDBJ databases">
        <authorList>
            <person name="Rincon C."/>
            <person name="Sanders R I."/>
            <person name="Robbins C."/>
            <person name="Chaturvedi A."/>
        </authorList>
    </citation>
    <scope>NUCLEOTIDE SEQUENCE</scope>
    <source>
        <strain evidence="1">CHB12</strain>
    </source>
</reference>